<dbReference type="HOGENOM" id="CLU_126929_2_0_2"/>
<dbReference type="KEGG" id="mer:MMINT_08370"/>
<dbReference type="Proteomes" id="UP000014070">
    <property type="component" value="Chromosome"/>
</dbReference>
<dbReference type="GO" id="GO:0016151">
    <property type="term" value="F:nickel cation binding"/>
    <property type="evidence" value="ECO:0007669"/>
    <property type="project" value="InterPro"/>
</dbReference>
<gene>
    <name evidence="4" type="primary">hypA</name>
    <name evidence="4" type="ORF">MMINT_08370</name>
</gene>
<sequence length="124" mass="13841">MSSIIEAVLKELNKYDIESVEEVYLTVGEMTYLGSEQLEFAYEILTQDSILKGSKLVIETEKIEVMCNNCGYTGGIKYLESGEEDESYHTQLPIISCPQCSSQVEVVKGRSCVVKSVKAVERDV</sequence>
<evidence type="ECO:0000256" key="3">
    <source>
        <dbReference type="ARBA" id="ARBA00022833"/>
    </source>
</evidence>
<accession>R9T6J7</accession>
<evidence type="ECO:0000256" key="1">
    <source>
        <dbReference type="ARBA" id="ARBA00022596"/>
    </source>
</evidence>
<dbReference type="InParanoid" id="R9T6J7"/>
<keyword evidence="5" id="KW-1185">Reference proteome</keyword>
<dbReference type="GO" id="GO:0008270">
    <property type="term" value="F:zinc ion binding"/>
    <property type="evidence" value="ECO:0007669"/>
    <property type="project" value="TreeGrafter"/>
</dbReference>
<dbReference type="GO" id="GO:0051604">
    <property type="term" value="P:protein maturation"/>
    <property type="evidence" value="ECO:0007669"/>
    <property type="project" value="InterPro"/>
</dbReference>
<dbReference type="STRING" id="1295009.MMINT_08370"/>
<protein>
    <submittedName>
        <fullName evidence="4">Hydrogenase nickel incorporation protein</fullName>
    </submittedName>
</protein>
<keyword evidence="2" id="KW-0479">Metal-binding</keyword>
<dbReference type="PIRSF" id="PIRSF004761">
    <property type="entry name" value="Hydrgn_mat_HypA"/>
    <property type="match status" value="1"/>
</dbReference>
<evidence type="ECO:0000313" key="5">
    <source>
        <dbReference type="Proteomes" id="UP000014070"/>
    </source>
</evidence>
<keyword evidence="3" id="KW-0862">Zinc</keyword>
<organism evidence="4 5">
    <name type="scientific">Methanomassiliicoccus intestinalis (strain Issoire-Mx1)</name>
    <dbReference type="NCBI Taxonomy" id="1295009"/>
    <lineage>
        <taxon>Archaea</taxon>
        <taxon>Methanobacteriati</taxon>
        <taxon>Thermoplasmatota</taxon>
        <taxon>Thermoplasmata</taxon>
        <taxon>Methanomassiliicoccales</taxon>
        <taxon>Methanomassiliicoccaceae</taxon>
        <taxon>Methanomassiliicoccus</taxon>
    </lineage>
</organism>
<dbReference type="PANTHER" id="PTHR34535">
    <property type="entry name" value="HYDROGENASE MATURATION FACTOR HYPA"/>
    <property type="match status" value="1"/>
</dbReference>
<reference evidence="4 5" key="1">
    <citation type="journal article" date="2013" name="Genome Announc.">
        <title>Genome sequence of 'Candidatus Methanomassiliicoccus intestinalis' Issoire-Mx1, a third thermoplasmatales-related methanogenic archaeon from human feces.</title>
        <authorList>
            <person name="Borrel G."/>
            <person name="Harris H.M."/>
            <person name="Parisot N."/>
            <person name="Gaci N."/>
            <person name="Tottey W."/>
            <person name="Mihajlovski A."/>
            <person name="Deane J."/>
            <person name="Gribaldo S."/>
            <person name="Bardot O."/>
            <person name="Peyretaillade E."/>
            <person name="Peyret P."/>
            <person name="O'Toole P.W."/>
            <person name="Brugere J.F."/>
        </authorList>
    </citation>
    <scope>NUCLEOTIDE SEQUENCE [LARGE SCALE GENOMIC DNA]</scope>
    <source>
        <strain evidence="4 5">Issoire-Mx1</strain>
    </source>
</reference>
<evidence type="ECO:0000313" key="4">
    <source>
        <dbReference type="EMBL" id="AGN26199.1"/>
    </source>
</evidence>
<dbReference type="InterPro" id="IPR000688">
    <property type="entry name" value="HypA/HybF"/>
</dbReference>
<dbReference type="AlphaFoldDB" id="R9T6J7"/>
<dbReference type="PANTHER" id="PTHR34535:SF3">
    <property type="entry name" value="HYDROGENASE MATURATION FACTOR HYPA"/>
    <property type="match status" value="1"/>
</dbReference>
<dbReference type="OrthoDB" id="36835at2157"/>
<proteinExistence type="predicted"/>
<evidence type="ECO:0000256" key="2">
    <source>
        <dbReference type="ARBA" id="ARBA00022723"/>
    </source>
</evidence>
<dbReference type="EMBL" id="CP005934">
    <property type="protein sequence ID" value="AGN26199.1"/>
    <property type="molecule type" value="Genomic_DNA"/>
</dbReference>
<dbReference type="Gene3D" id="3.30.2320.80">
    <property type="match status" value="1"/>
</dbReference>
<keyword evidence="1" id="KW-0533">Nickel</keyword>
<name>R9T6J7_METII</name>
<dbReference type="Pfam" id="PF01155">
    <property type="entry name" value="HypA"/>
    <property type="match status" value="1"/>
</dbReference>